<gene>
    <name evidence="3" type="ORF">AN218_05420</name>
</gene>
<dbReference type="Pfam" id="PF02464">
    <property type="entry name" value="CinA"/>
    <property type="match status" value="1"/>
</dbReference>
<organism evidence="3 4">
    <name type="scientific">Streptomyces nanshensis</name>
    <dbReference type="NCBI Taxonomy" id="518642"/>
    <lineage>
        <taxon>Bacteria</taxon>
        <taxon>Bacillati</taxon>
        <taxon>Actinomycetota</taxon>
        <taxon>Actinomycetes</taxon>
        <taxon>Kitasatosporales</taxon>
        <taxon>Streptomycetaceae</taxon>
        <taxon>Streptomyces</taxon>
    </lineage>
</organism>
<evidence type="ECO:0000313" key="4">
    <source>
        <dbReference type="Proteomes" id="UP000176005"/>
    </source>
</evidence>
<dbReference type="Gene3D" id="3.90.950.20">
    <property type="entry name" value="CinA-like"/>
    <property type="match status" value="1"/>
</dbReference>
<keyword evidence="4" id="KW-1185">Reference proteome</keyword>
<reference evidence="3 4" key="1">
    <citation type="journal article" date="2016" name="Front. Microbiol.">
        <title>Comparative Genomics Analysis of Streptomyces Species Reveals Their Adaptation to the Marine Environment and Their Diversity at the Genomic Level.</title>
        <authorList>
            <person name="Tian X."/>
            <person name="Zhang Z."/>
            <person name="Yang T."/>
            <person name="Chen M."/>
            <person name="Li J."/>
            <person name="Chen F."/>
            <person name="Yang J."/>
            <person name="Li W."/>
            <person name="Zhang B."/>
            <person name="Zhang Z."/>
            <person name="Wu J."/>
            <person name="Zhang C."/>
            <person name="Long L."/>
            <person name="Xiao J."/>
        </authorList>
    </citation>
    <scope>NUCLEOTIDE SEQUENCE [LARGE SCALE GENOMIC DNA]</scope>
    <source>
        <strain evidence="3 4">SCSIO 10429</strain>
    </source>
</reference>
<dbReference type="InterPro" id="IPR036653">
    <property type="entry name" value="CinA-like_C"/>
</dbReference>
<dbReference type="RefSeq" id="WP_070015468.1">
    <property type="nucleotide sequence ID" value="NZ_LJGW01000104.1"/>
</dbReference>
<feature type="domain" description="CinA C-terminal" evidence="2">
    <location>
        <begin position="3"/>
        <end position="150"/>
    </location>
</feature>
<dbReference type="SUPFAM" id="SSF142433">
    <property type="entry name" value="CinA-like"/>
    <property type="match status" value="1"/>
</dbReference>
<protein>
    <submittedName>
        <fullName evidence="3">Damage-inducible protein CinA</fullName>
    </submittedName>
</protein>
<evidence type="ECO:0000256" key="1">
    <source>
        <dbReference type="SAM" id="MobiDB-lite"/>
    </source>
</evidence>
<dbReference type="EMBL" id="LJGW01000104">
    <property type="protein sequence ID" value="OEV13060.1"/>
    <property type="molecule type" value="Genomic_DNA"/>
</dbReference>
<comment type="caution">
    <text evidence="3">The sequence shown here is derived from an EMBL/GenBank/DDBJ whole genome shotgun (WGS) entry which is preliminary data.</text>
</comment>
<dbReference type="NCBIfam" id="TIGR00199">
    <property type="entry name" value="PncC_domain"/>
    <property type="match status" value="1"/>
</dbReference>
<proteinExistence type="predicted"/>
<dbReference type="Proteomes" id="UP000176005">
    <property type="component" value="Unassembled WGS sequence"/>
</dbReference>
<evidence type="ECO:0000313" key="3">
    <source>
        <dbReference type="EMBL" id="OEV13060.1"/>
    </source>
</evidence>
<dbReference type="AlphaFoldDB" id="A0A1E7LA85"/>
<feature type="compositionally biased region" description="Basic and acidic residues" evidence="1">
    <location>
        <begin position="154"/>
        <end position="165"/>
    </location>
</feature>
<evidence type="ECO:0000259" key="2">
    <source>
        <dbReference type="Pfam" id="PF02464"/>
    </source>
</evidence>
<name>A0A1E7LA85_9ACTN</name>
<feature type="region of interest" description="Disordered" evidence="1">
    <location>
        <begin position="152"/>
        <end position="172"/>
    </location>
</feature>
<sequence length="172" mass="17658">MTAALLELLVDRGETLAVAESLTGGMVAAEITAAPGASRAFRGSVTAYATDLKRDLLGVDGALLEERGAVDEDVARAMARGVRTALGTSWGLSTTGVAGPEPQDGREVGTVYAAVAGPHGEAVCRELSFDGDRAQIRRQSVRSALGLLHGELAGNERGKGKEQDGGKGCLQP</sequence>
<dbReference type="PATRIC" id="fig|518642.10.peg.7269"/>
<accession>A0A1E7LA85</accession>
<dbReference type="InterPro" id="IPR008136">
    <property type="entry name" value="CinA_C"/>
</dbReference>